<comment type="caution">
    <text evidence="1">The sequence shown here is derived from an EMBL/GenBank/DDBJ whole genome shotgun (WGS) entry which is preliminary data.</text>
</comment>
<dbReference type="EMBL" id="BGPR01016354">
    <property type="protein sequence ID" value="GBN72678.1"/>
    <property type="molecule type" value="Genomic_DNA"/>
</dbReference>
<organism evidence="1 2">
    <name type="scientific">Araneus ventricosus</name>
    <name type="common">Orbweaver spider</name>
    <name type="synonym">Epeira ventricosa</name>
    <dbReference type="NCBI Taxonomy" id="182803"/>
    <lineage>
        <taxon>Eukaryota</taxon>
        <taxon>Metazoa</taxon>
        <taxon>Ecdysozoa</taxon>
        <taxon>Arthropoda</taxon>
        <taxon>Chelicerata</taxon>
        <taxon>Arachnida</taxon>
        <taxon>Araneae</taxon>
        <taxon>Araneomorphae</taxon>
        <taxon>Entelegynae</taxon>
        <taxon>Araneoidea</taxon>
        <taxon>Araneidae</taxon>
        <taxon>Araneus</taxon>
    </lineage>
</organism>
<sequence length="500" mass="59536">MNYFASVIMEKQLNYVFMLSLEEMALRRLAVALWNADILASIGKLQLNPNDDPVWIQEWHETFEDKMSKLQLPASLSKKIIPILKAVGSEIPKWKLFHETYLSFSNEEFSVHVLEKLCWTTAGTVDYRKTADEIVRSDVVNIAKRFQLACFYCLENYIPLFWKELHEYEEDTSPDEMPHLQLFLPYILRREEYNLGYSPLTSFPRNSFEYSAFYENKTAAEYRFWRLTEEEREASLVQIAENVIRYRNDTYPFDVRRGKLSDVLSYLLSLMTPEKQIQIFKELPCEVLRCFLDWPWQDLFLDIADVIWTFLPESKYDMLLLKISESIRSSGYYFPNLIQNLFLRSPIDFRKHFVDFECRKSCFFPEFFYCEDVETIKVIFRNVDAAERVRLVTSKYAFQLFCNFILRGKWNLVEVCLREATLSKEDKERLEEGFMRFLRRIDRGQLEWGTPKWGGLFAFLYESDASAQSKRRSDDETLPEAKKLCCEKEENSTKYLRENC</sequence>
<reference evidence="1 2" key="1">
    <citation type="journal article" date="2019" name="Sci. Rep.">
        <title>Orb-weaving spider Araneus ventricosus genome elucidates the spidroin gene catalogue.</title>
        <authorList>
            <person name="Kono N."/>
            <person name="Nakamura H."/>
            <person name="Ohtoshi R."/>
            <person name="Moran D.A.P."/>
            <person name="Shinohara A."/>
            <person name="Yoshida Y."/>
            <person name="Fujiwara M."/>
            <person name="Mori M."/>
            <person name="Tomita M."/>
            <person name="Arakawa K."/>
        </authorList>
    </citation>
    <scope>NUCLEOTIDE SEQUENCE [LARGE SCALE GENOMIC DNA]</scope>
</reference>
<accession>A0A4Y2RAA7</accession>
<dbReference type="AlphaFoldDB" id="A0A4Y2RAA7"/>
<dbReference type="Proteomes" id="UP000499080">
    <property type="component" value="Unassembled WGS sequence"/>
</dbReference>
<gene>
    <name evidence="1" type="ORF">AVEN_95010_1</name>
</gene>
<name>A0A4Y2RAA7_ARAVE</name>
<proteinExistence type="predicted"/>
<dbReference type="OrthoDB" id="5827962at2759"/>
<protein>
    <submittedName>
        <fullName evidence="1">Uncharacterized protein</fullName>
    </submittedName>
</protein>
<evidence type="ECO:0000313" key="2">
    <source>
        <dbReference type="Proteomes" id="UP000499080"/>
    </source>
</evidence>
<keyword evidence="2" id="KW-1185">Reference proteome</keyword>
<evidence type="ECO:0000313" key="1">
    <source>
        <dbReference type="EMBL" id="GBN72678.1"/>
    </source>
</evidence>